<feature type="non-terminal residue" evidence="1">
    <location>
        <position position="622"/>
    </location>
</feature>
<dbReference type="Proteomes" id="UP000789920">
    <property type="component" value="Unassembled WGS sequence"/>
</dbReference>
<feature type="non-terminal residue" evidence="1">
    <location>
        <position position="1"/>
    </location>
</feature>
<sequence length="622" mass="72858">ACVEKLKLWFEVDEAKNLQLLIDALELLSVAPEYKIYKKHDVDVSYLELRLRTLKTTLEAIYYLVALQHEFRDKLLSNMRTYINLYYRIIDHCQNYNINFLLIHLRDTLQSIRVYGQKQSLEKFEITVHAGVSMPQNALKFLQKIKDFNCLTGWYKQWRDLLNVRRSLEISTKQLNNKFSESHKEAYLLEFLWQYIFGQISDQAMPVTNLSEEILNDEEAFLYNFNKKKGLSFSLNSLWFGTLDLAQDICHTTSQPAIIAACYYLGLESLRKSQCVYIKFKSLEMLLSLSLKEPKPFQDEIKGKISEFCGLQFKSLVDIVYRKLQLDAKFIKSKDYYVSIFLKKNLTENIIELLKDIINENLICADSKKLIGDFLELECKHVISRLTIINQERCPFCQTSIDPKLIYNFTSNAVIKGFYEKLEDFDDYIINERQISNILPKSKLFKKAKDAEKEQNYSDVIFYLDKIMQFYPKSYDYSVRCKKANAIWELGLKVDREIAIKLHVKARNILTSAIHLKPKDSLAYICRGKIYLHHNSNVEALKDFESVQKFEPNNRDAFLYKLMILNKMENTEFSKIIKRNKLNPMSIVSLLTMAKPRKLIFGLGNSLPVKLYSLDDSTISGY</sequence>
<evidence type="ECO:0000313" key="2">
    <source>
        <dbReference type="Proteomes" id="UP000789920"/>
    </source>
</evidence>
<comment type="caution">
    <text evidence="1">The sequence shown here is derived from an EMBL/GenBank/DDBJ whole genome shotgun (WGS) entry which is preliminary data.</text>
</comment>
<organism evidence="1 2">
    <name type="scientific">Racocetra persica</name>
    <dbReference type="NCBI Taxonomy" id="160502"/>
    <lineage>
        <taxon>Eukaryota</taxon>
        <taxon>Fungi</taxon>
        <taxon>Fungi incertae sedis</taxon>
        <taxon>Mucoromycota</taxon>
        <taxon>Glomeromycotina</taxon>
        <taxon>Glomeromycetes</taxon>
        <taxon>Diversisporales</taxon>
        <taxon>Gigasporaceae</taxon>
        <taxon>Racocetra</taxon>
    </lineage>
</organism>
<reference evidence="1" key="1">
    <citation type="submission" date="2021-06" db="EMBL/GenBank/DDBJ databases">
        <authorList>
            <person name="Kallberg Y."/>
            <person name="Tangrot J."/>
            <person name="Rosling A."/>
        </authorList>
    </citation>
    <scope>NUCLEOTIDE SEQUENCE</scope>
    <source>
        <strain evidence="1">MA461A</strain>
    </source>
</reference>
<proteinExistence type="predicted"/>
<keyword evidence="2" id="KW-1185">Reference proteome</keyword>
<dbReference type="EMBL" id="CAJVQC010012101">
    <property type="protein sequence ID" value="CAG8634717.1"/>
    <property type="molecule type" value="Genomic_DNA"/>
</dbReference>
<evidence type="ECO:0000313" key="1">
    <source>
        <dbReference type="EMBL" id="CAG8634717.1"/>
    </source>
</evidence>
<accession>A0ACA9N4R2</accession>
<name>A0ACA9N4R2_9GLOM</name>
<protein>
    <submittedName>
        <fullName evidence="1">31967_t:CDS:1</fullName>
    </submittedName>
</protein>
<gene>
    <name evidence="1" type="ORF">RPERSI_LOCUS7248</name>
</gene>